<dbReference type="PANTHER" id="PTHR43619:SF2">
    <property type="entry name" value="S-ADENOSYL-L-METHIONINE-DEPENDENT METHYLTRANSFERASES SUPERFAMILY PROTEIN"/>
    <property type="match status" value="1"/>
</dbReference>
<dbReference type="Pfam" id="PF04072">
    <property type="entry name" value="LCM"/>
    <property type="match status" value="1"/>
</dbReference>
<gene>
    <name evidence="4" type="ORF">NOR_04628</name>
</gene>
<dbReference type="OMA" id="AYMLDRW"/>
<dbReference type="EMBL" id="AZHC01000012">
    <property type="protein sequence ID" value="OAA43261.1"/>
    <property type="molecule type" value="Genomic_DNA"/>
</dbReference>
<dbReference type="PIRSF" id="PIRSF028177">
    <property type="entry name" value="Polyketide_synth_Omtfrase_TcmP"/>
    <property type="match status" value="1"/>
</dbReference>
<dbReference type="Proteomes" id="UP000243498">
    <property type="component" value="Unassembled WGS sequence"/>
</dbReference>
<dbReference type="AlphaFoldDB" id="A0A167E405"/>
<sequence length="291" mass="33874">MTSTPQSGNVQTGLTGTQETLFIPLYGRWQDFYSPRPLLGDRWSADIMARLVDKRTETGRRMRGATSSFAFMVLRARLFDRWTAEFLAENARATVVHLACGLDTRALRLRDKCGHGVKWFDVDVPEVIDLRRRIEIPEPEPTAGGYSYTMIASSVVETAWLDHLPTDRPTVIIFEGLTMYLSPEDGQNLIKRLTEHFGSGQMIFDSMPRSTRFILNITLWLKGYWNFTFDWAIDDPRSLEKLHPGMELSVMVRMWEVPGHEHMVWWLRLAAFVASWIPILRHWFHFTRYKF</sequence>
<keyword evidence="3" id="KW-1133">Transmembrane helix</keyword>
<evidence type="ECO:0000256" key="1">
    <source>
        <dbReference type="ARBA" id="ARBA00022603"/>
    </source>
</evidence>
<dbReference type="OrthoDB" id="203237at2759"/>
<dbReference type="InterPro" id="IPR029063">
    <property type="entry name" value="SAM-dependent_MTases_sf"/>
</dbReference>
<keyword evidence="3" id="KW-0472">Membrane</keyword>
<evidence type="ECO:0000313" key="4">
    <source>
        <dbReference type="EMBL" id="OAA43261.1"/>
    </source>
</evidence>
<feature type="transmembrane region" description="Helical" evidence="3">
    <location>
        <begin position="263"/>
        <end position="284"/>
    </location>
</feature>
<accession>A0A167E405</accession>
<dbReference type="GO" id="GO:0008168">
    <property type="term" value="F:methyltransferase activity"/>
    <property type="evidence" value="ECO:0007669"/>
    <property type="project" value="UniProtKB-KW"/>
</dbReference>
<organism evidence="4 5">
    <name type="scientific">Metarhizium rileyi (strain RCEF 4871)</name>
    <name type="common">Nomuraea rileyi</name>
    <dbReference type="NCBI Taxonomy" id="1649241"/>
    <lineage>
        <taxon>Eukaryota</taxon>
        <taxon>Fungi</taxon>
        <taxon>Dikarya</taxon>
        <taxon>Ascomycota</taxon>
        <taxon>Pezizomycotina</taxon>
        <taxon>Sordariomycetes</taxon>
        <taxon>Hypocreomycetidae</taxon>
        <taxon>Hypocreales</taxon>
        <taxon>Clavicipitaceae</taxon>
        <taxon>Metarhizium</taxon>
    </lineage>
</organism>
<keyword evidence="2" id="KW-0808">Transferase</keyword>
<dbReference type="Gene3D" id="3.40.50.150">
    <property type="entry name" value="Vaccinia Virus protein VP39"/>
    <property type="match status" value="1"/>
</dbReference>
<protein>
    <submittedName>
        <fullName evidence="4">Leucine carboxyl methyltransferase</fullName>
    </submittedName>
</protein>
<dbReference type="InterPro" id="IPR007213">
    <property type="entry name" value="Ppm1/Ppm2/Tcmp"/>
</dbReference>
<comment type="caution">
    <text evidence="4">The sequence shown here is derived from an EMBL/GenBank/DDBJ whole genome shotgun (WGS) entry which is preliminary data.</text>
</comment>
<dbReference type="STRING" id="1081105.A0A167E405"/>
<dbReference type="InterPro" id="IPR016874">
    <property type="entry name" value="TcmP-like"/>
</dbReference>
<reference evidence="4 5" key="1">
    <citation type="journal article" date="2016" name="Genome Biol. Evol.">
        <title>Divergent and convergent evolution of fungal pathogenicity.</title>
        <authorList>
            <person name="Shang Y."/>
            <person name="Xiao G."/>
            <person name="Zheng P."/>
            <person name="Cen K."/>
            <person name="Zhan S."/>
            <person name="Wang C."/>
        </authorList>
    </citation>
    <scope>NUCLEOTIDE SEQUENCE [LARGE SCALE GENOMIC DNA]</scope>
    <source>
        <strain evidence="4 5">RCEF 4871</strain>
    </source>
</reference>
<keyword evidence="3" id="KW-0812">Transmembrane</keyword>
<proteinExistence type="predicted"/>
<dbReference type="SUPFAM" id="SSF53335">
    <property type="entry name" value="S-adenosyl-L-methionine-dependent methyltransferases"/>
    <property type="match status" value="1"/>
</dbReference>
<keyword evidence="1 4" id="KW-0489">Methyltransferase</keyword>
<dbReference type="PANTHER" id="PTHR43619">
    <property type="entry name" value="S-ADENOSYL-L-METHIONINE-DEPENDENT METHYLTRANSFERASE YKTD-RELATED"/>
    <property type="match status" value="1"/>
</dbReference>
<dbReference type="GO" id="GO:0032259">
    <property type="term" value="P:methylation"/>
    <property type="evidence" value="ECO:0007669"/>
    <property type="project" value="UniProtKB-KW"/>
</dbReference>
<evidence type="ECO:0000313" key="5">
    <source>
        <dbReference type="Proteomes" id="UP000243498"/>
    </source>
</evidence>
<keyword evidence="5" id="KW-1185">Reference proteome</keyword>
<evidence type="ECO:0000256" key="3">
    <source>
        <dbReference type="SAM" id="Phobius"/>
    </source>
</evidence>
<evidence type="ECO:0000256" key="2">
    <source>
        <dbReference type="ARBA" id="ARBA00022679"/>
    </source>
</evidence>
<name>A0A167E405_METRR</name>